<dbReference type="EnsemblPlants" id="KRG98064">
    <property type="protein sequence ID" value="KRG98064"/>
    <property type="gene ID" value="GLYMA_18G048600"/>
</dbReference>
<sequence>MDERDFTDHVMQVYGTLKQEREKWEKTIQVELITKIAKEAYAKVTEVPADINTALQEDVKKVVSPTPSNAGRLMKGYTLRIVPLWSLNLFYCTFGLQCF</sequence>
<dbReference type="AlphaFoldDB" id="A0A0R0EWA7"/>
<reference evidence="2" key="2">
    <citation type="submission" date="2018-02" db="UniProtKB">
        <authorList>
            <consortium name="EnsemblPlants"/>
        </authorList>
    </citation>
    <scope>IDENTIFICATION</scope>
    <source>
        <strain evidence="2">Williams 82</strain>
    </source>
</reference>
<dbReference type="EMBL" id="CM000851">
    <property type="protein sequence ID" value="KRG98064.1"/>
    <property type="molecule type" value="Genomic_DNA"/>
</dbReference>
<accession>A0A0R0EWA7</accession>
<gene>
    <name evidence="1" type="ORF">GLYMA_18G048600</name>
</gene>
<dbReference type="Gramene" id="KRG98064">
    <property type="protein sequence ID" value="KRG98064"/>
    <property type="gene ID" value="GLYMA_18G048600"/>
</dbReference>
<evidence type="ECO:0000313" key="2">
    <source>
        <dbReference type="EnsemblPlants" id="KRG98064"/>
    </source>
</evidence>
<dbReference type="InParanoid" id="A0A0R0EWA7"/>
<evidence type="ECO:0000313" key="1">
    <source>
        <dbReference type="EMBL" id="KRG98064.1"/>
    </source>
</evidence>
<protein>
    <submittedName>
        <fullName evidence="1 2">Uncharacterized protein</fullName>
    </submittedName>
</protein>
<keyword evidence="3" id="KW-1185">Reference proteome</keyword>
<reference evidence="1 2" key="1">
    <citation type="journal article" date="2010" name="Nature">
        <title>Genome sequence of the palaeopolyploid soybean.</title>
        <authorList>
            <person name="Schmutz J."/>
            <person name="Cannon S.B."/>
            <person name="Schlueter J."/>
            <person name="Ma J."/>
            <person name="Mitros T."/>
            <person name="Nelson W."/>
            <person name="Hyten D.L."/>
            <person name="Song Q."/>
            <person name="Thelen J.J."/>
            <person name="Cheng J."/>
            <person name="Xu D."/>
            <person name="Hellsten U."/>
            <person name="May G.D."/>
            <person name="Yu Y."/>
            <person name="Sakurai T."/>
            <person name="Umezawa T."/>
            <person name="Bhattacharyya M.K."/>
            <person name="Sandhu D."/>
            <person name="Valliyodan B."/>
            <person name="Lindquist E."/>
            <person name="Peto M."/>
            <person name="Grant D."/>
            <person name="Shu S."/>
            <person name="Goodstein D."/>
            <person name="Barry K."/>
            <person name="Futrell-Griggs M."/>
            <person name="Abernathy B."/>
            <person name="Du J."/>
            <person name="Tian Z."/>
            <person name="Zhu L."/>
            <person name="Gill N."/>
            <person name="Joshi T."/>
            <person name="Libault M."/>
            <person name="Sethuraman A."/>
            <person name="Zhang X.-C."/>
            <person name="Shinozaki K."/>
            <person name="Nguyen H.T."/>
            <person name="Wing R.A."/>
            <person name="Cregan P."/>
            <person name="Specht J."/>
            <person name="Grimwood J."/>
            <person name="Rokhsar D."/>
            <person name="Stacey G."/>
            <person name="Shoemaker R.C."/>
            <person name="Jackson S.A."/>
        </authorList>
    </citation>
    <scope>NUCLEOTIDE SEQUENCE [LARGE SCALE GENOMIC DNA]</scope>
    <source>
        <strain evidence="2">cv. Williams 82</strain>
        <tissue evidence="1">Callus</tissue>
    </source>
</reference>
<name>A0A0R0EWA7_SOYBN</name>
<reference evidence="1" key="3">
    <citation type="submission" date="2018-07" db="EMBL/GenBank/DDBJ databases">
        <title>WGS assembly of Glycine max.</title>
        <authorList>
            <person name="Schmutz J."/>
            <person name="Cannon S."/>
            <person name="Schlueter J."/>
            <person name="Ma J."/>
            <person name="Mitros T."/>
            <person name="Nelson W."/>
            <person name="Hyten D."/>
            <person name="Song Q."/>
            <person name="Thelen J."/>
            <person name="Cheng J."/>
            <person name="Xu D."/>
            <person name="Hellsten U."/>
            <person name="May G."/>
            <person name="Yu Y."/>
            <person name="Sakurai T."/>
            <person name="Umezawa T."/>
            <person name="Bhattacharyya M."/>
            <person name="Sandhu D."/>
            <person name="Valliyodan B."/>
            <person name="Lindquist E."/>
            <person name="Peto M."/>
            <person name="Grant D."/>
            <person name="Shu S."/>
            <person name="Goodstein D."/>
            <person name="Barry K."/>
            <person name="Futrell-Griggs M."/>
            <person name="Abernathy B."/>
            <person name="Du J."/>
            <person name="Tian Z."/>
            <person name="Zhu L."/>
            <person name="Gill N."/>
            <person name="Joshi T."/>
            <person name="Libault M."/>
            <person name="Sethuraman A."/>
            <person name="Zhang X."/>
            <person name="Shinozaki K."/>
            <person name="Nguyen H."/>
            <person name="Wing R."/>
            <person name="Cregan P."/>
            <person name="Specht J."/>
            <person name="Grimwood J."/>
            <person name="Rokhsar D."/>
            <person name="Stacey G."/>
            <person name="Shoemaker R."/>
            <person name="Jackson S."/>
        </authorList>
    </citation>
    <scope>NUCLEOTIDE SEQUENCE</scope>
    <source>
        <tissue evidence="1">Callus</tissue>
    </source>
</reference>
<organism evidence="1">
    <name type="scientific">Glycine max</name>
    <name type="common">Soybean</name>
    <name type="synonym">Glycine hispida</name>
    <dbReference type="NCBI Taxonomy" id="3847"/>
    <lineage>
        <taxon>Eukaryota</taxon>
        <taxon>Viridiplantae</taxon>
        <taxon>Streptophyta</taxon>
        <taxon>Embryophyta</taxon>
        <taxon>Tracheophyta</taxon>
        <taxon>Spermatophyta</taxon>
        <taxon>Magnoliopsida</taxon>
        <taxon>eudicotyledons</taxon>
        <taxon>Gunneridae</taxon>
        <taxon>Pentapetalae</taxon>
        <taxon>rosids</taxon>
        <taxon>fabids</taxon>
        <taxon>Fabales</taxon>
        <taxon>Fabaceae</taxon>
        <taxon>Papilionoideae</taxon>
        <taxon>50 kb inversion clade</taxon>
        <taxon>NPAAA clade</taxon>
        <taxon>indigoferoid/millettioid clade</taxon>
        <taxon>Phaseoleae</taxon>
        <taxon>Glycine</taxon>
        <taxon>Glycine subgen. Soja</taxon>
    </lineage>
</organism>
<evidence type="ECO:0000313" key="3">
    <source>
        <dbReference type="Proteomes" id="UP000008827"/>
    </source>
</evidence>
<dbReference type="Proteomes" id="UP000008827">
    <property type="component" value="Chromosome 18"/>
</dbReference>
<proteinExistence type="predicted"/>